<dbReference type="SUPFAM" id="SSF103473">
    <property type="entry name" value="MFS general substrate transporter"/>
    <property type="match status" value="1"/>
</dbReference>
<dbReference type="PANTHER" id="PTHR23513">
    <property type="entry name" value="INTEGRAL MEMBRANE EFFLUX PROTEIN-RELATED"/>
    <property type="match status" value="1"/>
</dbReference>
<evidence type="ECO:0000256" key="4">
    <source>
        <dbReference type="ARBA" id="ARBA00022989"/>
    </source>
</evidence>
<evidence type="ECO:0000313" key="7">
    <source>
        <dbReference type="EMBL" id="SFG86486.1"/>
    </source>
</evidence>
<sequence>MLSTRRFRPILFLTGAEFWGSIGLQIAFFAAPLIALAIFNASPMQVALLNLTESAAALVFGLLVARFVDRLSGARSITLSNVLRLLAAVMMAVSLMTKPSFPVLYIALFIMGIASLLNEAGINAAILEFVERSNNALNRTNSLLRTAGVLSELGGVGLTGFLATIFTFTATILMACVSFAFAIICALIVLIIPKHKQHTPQAESADNSADMLQSASSGLKFICGNSFLRSLSLTSLHFNFFSSISQAVFVVYCVRVLNFEAWEVSIVGVSAAIGGLLGATFASLKFIEHHARGYYRLAITFPALSIAVMLLAQYTTHRGIAIAVVSLADFFFGLFVVLCVVLFNTAKQQCSPEHMIGDISATERTIALSGEVPGFILGGVIATAFSVQWSMLAALIGIALSAIWMRRLDYWPS</sequence>
<keyword evidence="5 6" id="KW-0472">Membrane</keyword>
<feature type="transmembrane region" description="Helical" evidence="6">
    <location>
        <begin position="264"/>
        <end position="287"/>
    </location>
</feature>
<evidence type="ECO:0000256" key="1">
    <source>
        <dbReference type="ARBA" id="ARBA00004651"/>
    </source>
</evidence>
<dbReference type="RefSeq" id="WP_092287292.1">
    <property type="nucleotide sequence ID" value="NZ_FOPJ01000020.1"/>
</dbReference>
<feature type="transmembrane region" description="Helical" evidence="6">
    <location>
        <begin position="142"/>
        <end position="166"/>
    </location>
</feature>
<keyword evidence="3 6" id="KW-0812">Transmembrane</keyword>
<dbReference type="EMBL" id="FOPJ01000020">
    <property type="protein sequence ID" value="SFG86486.1"/>
    <property type="molecule type" value="Genomic_DNA"/>
</dbReference>
<dbReference type="PANTHER" id="PTHR23513:SF6">
    <property type="entry name" value="MAJOR FACILITATOR SUPERFAMILY ASSOCIATED DOMAIN-CONTAINING PROTEIN"/>
    <property type="match status" value="1"/>
</dbReference>
<feature type="transmembrane region" description="Helical" evidence="6">
    <location>
        <begin position="103"/>
        <end position="130"/>
    </location>
</feature>
<gene>
    <name evidence="7" type="ORF">SAMN05660282_02199</name>
</gene>
<keyword evidence="4 6" id="KW-1133">Transmembrane helix</keyword>
<evidence type="ECO:0000256" key="2">
    <source>
        <dbReference type="ARBA" id="ARBA00022475"/>
    </source>
</evidence>
<feature type="transmembrane region" description="Helical" evidence="6">
    <location>
        <begin position="45"/>
        <end position="65"/>
    </location>
</feature>
<dbReference type="InterPro" id="IPR011701">
    <property type="entry name" value="MFS"/>
</dbReference>
<feature type="transmembrane region" description="Helical" evidence="6">
    <location>
        <begin position="294"/>
        <end position="314"/>
    </location>
</feature>
<dbReference type="Gene3D" id="1.20.1250.20">
    <property type="entry name" value="MFS general substrate transporter like domains"/>
    <property type="match status" value="1"/>
</dbReference>
<feature type="transmembrane region" description="Helical" evidence="6">
    <location>
        <begin position="12"/>
        <end position="39"/>
    </location>
</feature>
<keyword evidence="2" id="KW-1003">Cell membrane</keyword>
<evidence type="ECO:0000256" key="6">
    <source>
        <dbReference type="SAM" id="Phobius"/>
    </source>
</evidence>
<dbReference type="Proteomes" id="UP000199065">
    <property type="component" value="Unassembled WGS sequence"/>
</dbReference>
<feature type="transmembrane region" description="Helical" evidence="6">
    <location>
        <begin position="365"/>
        <end position="385"/>
    </location>
</feature>
<keyword evidence="8" id="KW-1185">Reference proteome</keyword>
<dbReference type="GO" id="GO:0005886">
    <property type="term" value="C:plasma membrane"/>
    <property type="evidence" value="ECO:0007669"/>
    <property type="project" value="UniProtKB-SubCell"/>
</dbReference>
<feature type="transmembrane region" description="Helical" evidence="6">
    <location>
        <begin position="172"/>
        <end position="192"/>
    </location>
</feature>
<feature type="transmembrane region" description="Helical" evidence="6">
    <location>
        <begin position="320"/>
        <end position="344"/>
    </location>
</feature>
<evidence type="ECO:0000313" key="8">
    <source>
        <dbReference type="Proteomes" id="UP000199065"/>
    </source>
</evidence>
<accession>A0A1I2VG86</accession>
<feature type="transmembrane region" description="Helical" evidence="6">
    <location>
        <begin position="238"/>
        <end position="258"/>
    </location>
</feature>
<dbReference type="AlphaFoldDB" id="A0A1I2VG86"/>
<dbReference type="InterPro" id="IPR036259">
    <property type="entry name" value="MFS_trans_sf"/>
</dbReference>
<dbReference type="STRING" id="185761.SAMN05660282_02199"/>
<reference evidence="7 8" key="1">
    <citation type="submission" date="2016-10" db="EMBL/GenBank/DDBJ databases">
        <authorList>
            <person name="de Groot N.N."/>
        </authorList>
    </citation>
    <scope>NUCLEOTIDE SEQUENCE [LARGE SCALE GENOMIC DNA]</scope>
    <source>
        <strain>J11</strain>
        <strain evidence="8">PG 39</strain>
    </source>
</reference>
<dbReference type="GO" id="GO:0022857">
    <property type="term" value="F:transmembrane transporter activity"/>
    <property type="evidence" value="ECO:0007669"/>
    <property type="project" value="InterPro"/>
</dbReference>
<proteinExistence type="predicted"/>
<protein>
    <submittedName>
        <fullName evidence="7">Major Facilitator Superfamily protein</fullName>
    </submittedName>
</protein>
<dbReference type="Pfam" id="PF07690">
    <property type="entry name" value="MFS_1"/>
    <property type="match status" value="1"/>
</dbReference>
<comment type="subcellular location">
    <subcellularLocation>
        <location evidence="1">Cell membrane</location>
        <topology evidence="1">Multi-pass membrane protein</topology>
    </subcellularLocation>
</comment>
<evidence type="ECO:0000256" key="3">
    <source>
        <dbReference type="ARBA" id="ARBA00022692"/>
    </source>
</evidence>
<evidence type="ECO:0000256" key="5">
    <source>
        <dbReference type="ARBA" id="ARBA00023136"/>
    </source>
</evidence>
<name>A0A1I2VG86_9CORY</name>
<organism evidence="7 8">
    <name type="scientific">Corynebacterium spheniscorum</name>
    <dbReference type="NCBI Taxonomy" id="185761"/>
    <lineage>
        <taxon>Bacteria</taxon>
        <taxon>Bacillati</taxon>
        <taxon>Actinomycetota</taxon>
        <taxon>Actinomycetes</taxon>
        <taxon>Mycobacteriales</taxon>
        <taxon>Corynebacteriaceae</taxon>
        <taxon>Corynebacterium</taxon>
    </lineage>
</organism>
<dbReference type="OrthoDB" id="4427990at2"/>